<dbReference type="PIRSF" id="PIRSF000724">
    <property type="entry name" value="Pgk"/>
    <property type="match status" value="1"/>
</dbReference>
<dbReference type="GO" id="GO:0005829">
    <property type="term" value="C:cytosol"/>
    <property type="evidence" value="ECO:0007669"/>
    <property type="project" value="TreeGrafter"/>
</dbReference>
<keyword evidence="10 13" id="KW-0418">Kinase</keyword>
<sequence length="388" mass="43148">MKSIKDIDLKYKKIFLRVDYNVPLKEGKILDDSRIKASLETINYLLNYPCTIFIASHLGRPKGKKTGEFSLSPIAIHLTKLLNKKVNFLDDCIGEKVLKAKREAKVGEIYLLENLRFYDEEEKNDLNFAQELAKEIDVYVNDAFSTCHRAHASIVGITQFIKEKGAGFQLLKEVENLKKIFEQPQKPVVLIIGGAKISDKLGVIRNLLPKVDKILLGGGVVFTIFKALNYEIGKSLYEENFLKEAEILAKEKKIVLPSDILIASEISENAHYYNTPVKEMRKDYYGVDIGKETIAHYVKIISEAKTIIFCGPLGIFEIEPFACGTREVAKAIALATAKGAFSLAGGGDTVSAINKFNLADKYSFLSMAGGATLEFLEGKELPGLKALL</sequence>
<reference evidence="17" key="1">
    <citation type="journal article" date="2020" name="mSystems">
        <title>Genome- and Community-Level Interaction Insights into Carbon Utilization and Element Cycling Functions of Hydrothermarchaeota in Hydrothermal Sediment.</title>
        <authorList>
            <person name="Zhou Z."/>
            <person name="Liu Y."/>
            <person name="Xu W."/>
            <person name="Pan J."/>
            <person name="Luo Z.H."/>
            <person name="Li M."/>
        </authorList>
    </citation>
    <scope>NUCLEOTIDE SEQUENCE [LARGE SCALE GENOMIC DNA]</scope>
    <source>
        <strain evidence="17">SpSt-697</strain>
    </source>
</reference>
<gene>
    <name evidence="13" type="primary">pgk</name>
    <name evidence="17" type="ORF">ENU74_01305</name>
</gene>
<dbReference type="SUPFAM" id="SSF53748">
    <property type="entry name" value="Phosphoglycerate kinase"/>
    <property type="match status" value="1"/>
</dbReference>
<dbReference type="UniPathway" id="UPA00109">
    <property type="reaction ID" value="UER00185"/>
</dbReference>
<dbReference type="Pfam" id="PF00162">
    <property type="entry name" value="PGK"/>
    <property type="match status" value="1"/>
</dbReference>
<dbReference type="GO" id="GO:0004618">
    <property type="term" value="F:phosphoglycerate kinase activity"/>
    <property type="evidence" value="ECO:0007669"/>
    <property type="project" value="UniProtKB-UniRule"/>
</dbReference>
<evidence type="ECO:0000256" key="4">
    <source>
        <dbReference type="ARBA" id="ARBA00011245"/>
    </source>
</evidence>
<evidence type="ECO:0000256" key="3">
    <source>
        <dbReference type="ARBA" id="ARBA00008982"/>
    </source>
</evidence>
<evidence type="ECO:0000256" key="10">
    <source>
        <dbReference type="ARBA" id="ARBA00022777"/>
    </source>
</evidence>
<dbReference type="GO" id="GO:0043531">
    <property type="term" value="F:ADP binding"/>
    <property type="evidence" value="ECO:0007669"/>
    <property type="project" value="TreeGrafter"/>
</dbReference>
<comment type="pathway">
    <text evidence="2 13">Carbohydrate degradation; glycolysis; pyruvate from D-glyceraldehyde 3-phosphate: step 2/5.</text>
</comment>
<protein>
    <recommendedName>
        <fullName evidence="6 13">Phosphoglycerate kinase</fullName>
        <ecNumber evidence="5 13">2.7.2.3</ecNumber>
    </recommendedName>
</protein>
<evidence type="ECO:0000256" key="15">
    <source>
        <dbReference type="PIRSR" id="PIRSR000724-2"/>
    </source>
</evidence>
<evidence type="ECO:0000256" key="11">
    <source>
        <dbReference type="ARBA" id="ARBA00022840"/>
    </source>
</evidence>
<feature type="binding site" evidence="13">
    <location>
        <position position="34"/>
    </location>
    <ligand>
        <name>substrate</name>
    </ligand>
</feature>
<name>A0A7V4E2R6_UNCW3</name>
<feature type="binding site" evidence="13 15">
    <location>
        <begin position="346"/>
        <end position="349"/>
    </location>
    <ligand>
        <name>ATP</name>
        <dbReference type="ChEBI" id="CHEBI:30616"/>
    </ligand>
</feature>
<dbReference type="AlphaFoldDB" id="A0A7V4E2R6"/>
<evidence type="ECO:0000256" key="14">
    <source>
        <dbReference type="PIRSR" id="PIRSR000724-1"/>
    </source>
</evidence>
<accession>A0A7V4E2R6</accession>
<feature type="binding site" evidence="14">
    <location>
        <position position="116"/>
    </location>
    <ligand>
        <name>(2R)-3-phosphoglycerate</name>
        <dbReference type="ChEBI" id="CHEBI:58272"/>
    </ligand>
</feature>
<comment type="catalytic activity">
    <reaction evidence="1 13 16">
        <text>(2R)-3-phosphoglycerate + ATP = (2R)-3-phospho-glyceroyl phosphate + ADP</text>
        <dbReference type="Rhea" id="RHEA:14801"/>
        <dbReference type="ChEBI" id="CHEBI:30616"/>
        <dbReference type="ChEBI" id="CHEBI:57604"/>
        <dbReference type="ChEBI" id="CHEBI:58272"/>
        <dbReference type="ChEBI" id="CHEBI:456216"/>
        <dbReference type="EC" id="2.7.2.3"/>
    </reaction>
</comment>
<dbReference type="GO" id="GO:0006094">
    <property type="term" value="P:gluconeogenesis"/>
    <property type="evidence" value="ECO:0007669"/>
    <property type="project" value="TreeGrafter"/>
</dbReference>
<feature type="binding site" evidence="13">
    <location>
        <position position="149"/>
    </location>
    <ligand>
        <name>substrate</name>
    </ligand>
</feature>
<dbReference type="PANTHER" id="PTHR11406:SF23">
    <property type="entry name" value="PHOSPHOGLYCERATE KINASE 1, CHLOROPLASTIC-RELATED"/>
    <property type="match status" value="1"/>
</dbReference>
<dbReference type="InterPro" id="IPR001576">
    <property type="entry name" value="Phosphoglycerate_kinase"/>
</dbReference>
<evidence type="ECO:0000256" key="5">
    <source>
        <dbReference type="ARBA" id="ARBA00013061"/>
    </source>
</evidence>
<comment type="subcellular location">
    <subcellularLocation>
        <location evidence="13">Cytoplasm</location>
    </subcellularLocation>
</comment>
<feature type="binding site" evidence="13 15">
    <location>
        <position position="317"/>
    </location>
    <ligand>
        <name>ATP</name>
        <dbReference type="ChEBI" id="CHEBI:30616"/>
    </ligand>
</feature>
<proteinExistence type="inferred from homology"/>
<feature type="binding site" evidence="13 14">
    <location>
        <begin position="19"/>
        <end position="21"/>
    </location>
    <ligand>
        <name>substrate</name>
    </ligand>
</feature>
<dbReference type="GO" id="GO:0006096">
    <property type="term" value="P:glycolytic process"/>
    <property type="evidence" value="ECO:0007669"/>
    <property type="project" value="UniProtKB-UniRule"/>
</dbReference>
<comment type="subunit">
    <text evidence="4 13">Monomer.</text>
</comment>
<dbReference type="EMBL" id="DTDR01000041">
    <property type="protein sequence ID" value="HGK63224.1"/>
    <property type="molecule type" value="Genomic_DNA"/>
</dbReference>
<dbReference type="FunFam" id="3.40.50.1260:FF:000006">
    <property type="entry name" value="Phosphoglycerate kinase"/>
    <property type="match status" value="1"/>
</dbReference>
<comment type="caution">
    <text evidence="17">The sequence shown here is derived from an EMBL/GenBank/DDBJ whole genome shotgun (WGS) entry which is preliminary data.</text>
</comment>
<dbReference type="PRINTS" id="PR00477">
    <property type="entry name" value="PHGLYCKINASE"/>
</dbReference>
<dbReference type="FunFam" id="3.40.50.1260:FF:000031">
    <property type="entry name" value="Phosphoglycerate kinase 1"/>
    <property type="match status" value="1"/>
</dbReference>
<dbReference type="GO" id="GO:0005524">
    <property type="term" value="F:ATP binding"/>
    <property type="evidence" value="ECO:0007669"/>
    <property type="project" value="UniProtKB-KW"/>
</dbReference>
<evidence type="ECO:0000256" key="6">
    <source>
        <dbReference type="ARBA" id="ARBA00016471"/>
    </source>
</evidence>
<keyword evidence="8 13" id="KW-0808">Transferase</keyword>
<evidence type="ECO:0000256" key="8">
    <source>
        <dbReference type="ARBA" id="ARBA00022679"/>
    </source>
</evidence>
<feature type="binding site" evidence="13">
    <location>
        <position position="116"/>
    </location>
    <ligand>
        <name>substrate</name>
    </ligand>
</feature>
<feature type="binding site" evidence="14">
    <location>
        <position position="149"/>
    </location>
    <ligand>
        <name>(2R)-3-phosphoglycerate</name>
        <dbReference type="ChEBI" id="CHEBI:58272"/>
    </ligand>
</feature>
<evidence type="ECO:0000256" key="9">
    <source>
        <dbReference type="ARBA" id="ARBA00022741"/>
    </source>
</evidence>
<feature type="binding site" evidence="13 14">
    <location>
        <begin position="57"/>
        <end position="60"/>
    </location>
    <ligand>
        <name>substrate</name>
    </ligand>
</feature>
<dbReference type="PANTHER" id="PTHR11406">
    <property type="entry name" value="PHOSPHOGLYCERATE KINASE"/>
    <property type="match status" value="1"/>
</dbReference>
<keyword evidence="12 13" id="KW-0324">Glycolysis</keyword>
<dbReference type="EC" id="2.7.2.3" evidence="5 13"/>
<dbReference type="InterPro" id="IPR036043">
    <property type="entry name" value="Phosphoglycerate_kinase_sf"/>
</dbReference>
<evidence type="ECO:0000256" key="16">
    <source>
        <dbReference type="RuleBase" id="RU000532"/>
    </source>
</evidence>
<keyword evidence="7 13" id="KW-0963">Cytoplasm</keyword>
<feature type="binding site" evidence="13 15">
    <location>
        <position position="200"/>
    </location>
    <ligand>
        <name>ATP</name>
        <dbReference type="ChEBI" id="CHEBI:30616"/>
    </ligand>
</feature>
<evidence type="ECO:0000256" key="7">
    <source>
        <dbReference type="ARBA" id="ARBA00022490"/>
    </source>
</evidence>
<organism evidence="17">
    <name type="scientific">candidate division WOR-3 bacterium</name>
    <dbReference type="NCBI Taxonomy" id="2052148"/>
    <lineage>
        <taxon>Bacteria</taxon>
        <taxon>Bacteria division WOR-3</taxon>
    </lineage>
</organism>
<evidence type="ECO:0000256" key="13">
    <source>
        <dbReference type="HAMAP-Rule" id="MF_00145"/>
    </source>
</evidence>
<dbReference type="InterPro" id="IPR015824">
    <property type="entry name" value="Phosphoglycerate_kinase_N"/>
</dbReference>
<feature type="binding site" evidence="14">
    <location>
        <position position="34"/>
    </location>
    <ligand>
        <name>(2R)-3-phosphoglycerate</name>
        <dbReference type="ChEBI" id="CHEBI:58272"/>
    </ligand>
</feature>
<evidence type="ECO:0000313" key="17">
    <source>
        <dbReference type="EMBL" id="HGK63224.1"/>
    </source>
</evidence>
<dbReference type="Gene3D" id="3.40.50.1260">
    <property type="entry name" value="Phosphoglycerate kinase, N-terminal domain"/>
    <property type="match status" value="2"/>
</dbReference>
<keyword evidence="11 13" id="KW-0067">ATP-binding</keyword>
<evidence type="ECO:0000256" key="2">
    <source>
        <dbReference type="ARBA" id="ARBA00004838"/>
    </source>
</evidence>
<keyword evidence="9 13" id="KW-0547">Nucleotide-binding</keyword>
<dbReference type="HAMAP" id="MF_00145">
    <property type="entry name" value="Phosphoglyc_kinase"/>
    <property type="match status" value="1"/>
</dbReference>
<evidence type="ECO:0000256" key="1">
    <source>
        <dbReference type="ARBA" id="ARBA00000642"/>
    </source>
</evidence>
<evidence type="ECO:0000256" key="12">
    <source>
        <dbReference type="ARBA" id="ARBA00023152"/>
    </source>
</evidence>
<comment type="similarity">
    <text evidence="3 13 16">Belongs to the phosphoglycerate kinase family.</text>
</comment>
<feature type="binding site" evidence="13">
    <location>
        <position position="286"/>
    </location>
    <ligand>
        <name>ATP</name>
        <dbReference type="ChEBI" id="CHEBI:30616"/>
    </ligand>
</feature>